<sequence length="155" mass="16520">MDGRKQAVTSSFTAELFGTKESPPSSSTGIFSSIFPPPSAVSGKKSSNSDVGGSWGKQSSGNWSKQEVPAMNGEAAGYNILDKERGSAFEEERVQPCPLSSSLYYGGRDNYSRAPSNQTAGSHVSYKKDGTEDDPSGTNSHGASRGNWWQGSLYY</sequence>
<evidence type="ECO:0000256" key="1">
    <source>
        <dbReference type="SAM" id="MobiDB-lite"/>
    </source>
</evidence>
<comment type="caution">
    <text evidence="2">The sequence shown here is derived from an EMBL/GenBank/DDBJ whole genome shotgun (WGS) entry which is preliminary data.</text>
</comment>
<name>A0AAV8SE26_9ROSI</name>
<dbReference type="PANTHER" id="PTHR33738:SF8">
    <property type="entry name" value="OS05G0454500 PROTEIN"/>
    <property type="match status" value="1"/>
</dbReference>
<dbReference type="PANTHER" id="PTHR33738">
    <property type="entry name" value="EMB|CAB82975.1"/>
    <property type="match status" value="1"/>
</dbReference>
<feature type="region of interest" description="Disordered" evidence="1">
    <location>
        <begin position="1"/>
        <end position="70"/>
    </location>
</feature>
<organism evidence="2 3">
    <name type="scientific">Erythroxylum novogranatense</name>
    <dbReference type="NCBI Taxonomy" id="1862640"/>
    <lineage>
        <taxon>Eukaryota</taxon>
        <taxon>Viridiplantae</taxon>
        <taxon>Streptophyta</taxon>
        <taxon>Embryophyta</taxon>
        <taxon>Tracheophyta</taxon>
        <taxon>Spermatophyta</taxon>
        <taxon>Magnoliopsida</taxon>
        <taxon>eudicotyledons</taxon>
        <taxon>Gunneridae</taxon>
        <taxon>Pentapetalae</taxon>
        <taxon>rosids</taxon>
        <taxon>fabids</taxon>
        <taxon>Malpighiales</taxon>
        <taxon>Erythroxylaceae</taxon>
        <taxon>Erythroxylum</taxon>
    </lineage>
</organism>
<keyword evidence="3" id="KW-1185">Reference proteome</keyword>
<proteinExistence type="predicted"/>
<feature type="region of interest" description="Disordered" evidence="1">
    <location>
        <begin position="108"/>
        <end position="155"/>
    </location>
</feature>
<feature type="compositionally biased region" description="Polar residues" evidence="1">
    <location>
        <begin position="44"/>
        <end position="65"/>
    </location>
</feature>
<reference evidence="2 3" key="1">
    <citation type="submission" date="2021-09" db="EMBL/GenBank/DDBJ databases">
        <title>Genomic insights and catalytic innovation underlie evolution of tropane alkaloids biosynthesis.</title>
        <authorList>
            <person name="Wang Y.-J."/>
            <person name="Tian T."/>
            <person name="Huang J.-P."/>
            <person name="Huang S.-X."/>
        </authorList>
    </citation>
    <scope>NUCLEOTIDE SEQUENCE [LARGE SCALE GENOMIC DNA]</scope>
    <source>
        <strain evidence="2">KIB-2018</strain>
        <tissue evidence="2">Leaf</tissue>
    </source>
</reference>
<protein>
    <submittedName>
        <fullName evidence="2">Uncharacterized protein</fullName>
    </submittedName>
</protein>
<feature type="compositionally biased region" description="Polar residues" evidence="1">
    <location>
        <begin position="136"/>
        <end position="155"/>
    </location>
</feature>
<accession>A0AAV8SE26</accession>
<evidence type="ECO:0000313" key="3">
    <source>
        <dbReference type="Proteomes" id="UP001159364"/>
    </source>
</evidence>
<feature type="compositionally biased region" description="Polar residues" evidence="1">
    <location>
        <begin position="113"/>
        <end position="122"/>
    </location>
</feature>
<evidence type="ECO:0000313" key="2">
    <source>
        <dbReference type="EMBL" id="KAJ8750491.1"/>
    </source>
</evidence>
<dbReference type="AlphaFoldDB" id="A0AAV8SE26"/>
<dbReference type="EMBL" id="JAIWQS010000011">
    <property type="protein sequence ID" value="KAJ8750491.1"/>
    <property type="molecule type" value="Genomic_DNA"/>
</dbReference>
<gene>
    <name evidence="2" type="ORF">K2173_015636</name>
</gene>
<feature type="compositionally biased region" description="Low complexity" evidence="1">
    <location>
        <begin position="22"/>
        <end position="34"/>
    </location>
</feature>
<dbReference type="Proteomes" id="UP001159364">
    <property type="component" value="Linkage Group LG11"/>
</dbReference>